<dbReference type="AlphaFoldDB" id="A0A9P8ICQ0"/>
<feature type="region of interest" description="Disordered" evidence="1">
    <location>
        <begin position="63"/>
        <end position="105"/>
    </location>
</feature>
<comment type="caution">
    <text evidence="2">The sequence shown here is derived from an EMBL/GenBank/DDBJ whole genome shotgun (WGS) entry which is preliminary data.</text>
</comment>
<feature type="compositionally biased region" description="Low complexity" evidence="1">
    <location>
        <begin position="80"/>
        <end position="90"/>
    </location>
</feature>
<proteinExistence type="predicted"/>
<accession>A0A9P8ICQ0</accession>
<dbReference type="EMBL" id="JAGHQM010002115">
    <property type="protein sequence ID" value="KAH0551236.1"/>
    <property type="molecule type" value="Genomic_DNA"/>
</dbReference>
<keyword evidence="3" id="KW-1185">Reference proteome</keyword>
<organism evidence="2 3">
    <name type="scientific">Trichoglossum hirsutum</name>
    <dbReference type="NCBI Taxonomy" id="265104"/>
    <lineage>
        <taxon>Eukaryota</taxon>
        <taxon>Fungi</taxon>
        <taxon>Dikarya</taxon>
        <taxon>Ascomycota</taxon>
        <taxon>Pezizomycotina</taxon>
        <taxon>Geoglossomycetes</taxon>
        <taxon>Geoglossales</taxon>
        <taxon>Geoglossaceae</taxon>
        <taxon>Trichoglossum</taxon>
    </lineage>
</organism>
<sequence length="166" mass="18225">MPRAAVSSEQVFEAHDLRSDAVDHQRERAHHAKVAAGQLELGRPLSSRQLANAAIRRQTGKELARASHRAHTALKHDILSELPSDSSSNTSEDEEAAAPARDAGVTYSFDVSRGPGRGSQIFGMALAKAVERYEGQEFERLVRDEYEVVGEESTGHDTTEEDFELV</sequence>
<evidence type="ECO:0000313" key="2">
    <source>
        <dbReference type="EMBL" id="KAH0551236.1"/>
    </source>
</evidence>
<evidence type="ECO:0000313" key="3">
    <source>
        <dbReference type="Proteomes" id="UP000750711"/>
    </source>
</evidence>
<dbReference type="Proteomes" id="UP000750711">
    <property type="component" value="Unassembled WGS sequence"/>
</dbReference>
<gene>
    <name evidence="2" type="ORF">GP486_007459</name>
</gene>
<reference evidence="2" key="1">
    <citation type="submission" date="2021-03" db="EMBL/GenBank/DDBJ databases">
        <title>Comparative genomics and phylogenomic investigation of the class Geoglossomycetes provide insights into ecological specialization and systematics.</title>
        <authorList>
            <person name="Melie T."/>
            <person name="Pirro S."/>
            <person name="Miller A.N."/>
            <person name="Quandt A."/>
        </authorList>
    </citation>
    <scope>NUCLEOTIDE SEQUENCE</scope>
    <source>
        <strain evidence="2">CAQ_001_2017</strain>
    </source>
</reference>
<protein>
    <submittedName>
        <fullName evidence="2">Uncharacterized protein</fullName>
    </submittedName>
</protein>
<evidence type="ECO:0000256" key="1">
    <source>
        <dbReference type="SAM" id="MobiDB-lite"/>
    </source>
</evidence>
<name>A0A9P8ICQ0_9PEZI</name>